<dbReference type="GO" id="GO:0009055">
    <property type="term" value="F:electron transfer activity"/>
    <property type="evidence" value="ECO:0007669"/>
    <property type="project" value="InterPro"/>
</dbReference>
<gene>
    <name evidence="7" type="ORF">S01H1_58335</name>
</gene>
<proteinExistence type="predicted"/>
<keyword evidence="4" id="KW-0408">Iron</keyword>
<evidence type="ECO:0000256" key="4">
    <source>
        <dbReference type="ARBA" id="ARBA00023004"/>
    </source>
</evidence>
<dbReference type="EMBL" id="BARS01038103">
    <property type="protein sequence ID" value="GAG18792.1"/>
    <property type="molecule type" value="Genomic_DNA"/>
</dbReference>
<dbReference type="PROSITE" id="PS00198">
    <property type="entry name" value="4FE4S_FER_1"/>
    <property type="match status" value="1"/>
</dbReference>
<accession>X0W671</accession>
<evidence type="ECO:0000259" key="6">
    <source>
        <dbReference type="PROSITE" id="PS51379"/>
    </source>
</evidence>
<dbReference type="InterPro" id="IPR051269">
    <property type="entry name" value="Fe-S_cluster_ET"/>
</dbReference>
<reference evidence="7" key="1">
    <citation type="journal article" date="2014" name="Front. Microbiol.">
        <title>High frequency of phylogenetically diverse reductive dehalogenase-homologous genes in deep subseafloor sedimentary metagenomes.</title>
        <authorList>
            <person name="Kawai M."/>
            <person name="Futagami T."/>
            <person name="Toyoda A."/>
            <person name="Takaki Y."/>
            <person name="Nishi S."/>
            <person name="Hori S."/>
            <person name="Arai W."/>
            <person name="Tsubouchi T."/>
            <person name="Morono Y."/>
            <person name="Uchiyama I."/>
            <person name="Ito T."/>
            <person name="Fujiyama A."/>
            <person name="Inagaki F."/>
            <person name="Takami H."/>
        </authorList>
    </citation>
    <scope>NUCLEOTIDE SEQUENCE</scope>
    <source>
        <strain evidence="7">Expedition CK06-06</strain>
    </source>
</reference>
<dbReference type="InterPro" id="IPR017896">
    <property type="entry name" value="4Fe4S_Fe-S-bd"/>
</dbReference>
<keyword evidence="5" id="KW-0411">Iron-sulfur</keyword>
<dbReference type="SUPFAM" id="SSF54862">
    <property type="entry name" value="4Fe-4S ferredoxins"/>
    <property type="match status" value="1"/>
</dbReference>
<dbReference type="PRINTS" id="PR00352">
    <property type="entry name" value="3FE4SFRDOXIN"/>
</dbReference>
<name>X0W671_9ZZZZ</name>
<comment type="caution">
    <text evidence="7">The sequence shown here is derived from an EMBL/GenBank/DDBJ whole genome shotgun (WGS) entry which is preliminary data.</text>
</comment>
<dbReference type="InterPro" id="IPR017900">
    <property type="entry name" value="4Fe4S_Fe_S_CS"/>
</dbReference>
<feature type="domain" description="4Fe-4S ferredoxin-type" evidence="6">
    <location>
        <begin position="1"/>
        <end position="28"/>
    </location>
</feature>
<dbReference type="Pfam" id="PF13370">
    <property type="entry name" value="Fer4_13"/>
    <property type="match status" value="1"/>
</dbReference>
<keyword evidence="1" id="KW-0813">Transport</keyword>
<dbReference type="Gene3D" id="3.30.70.20">
    <property type="match status" value="1"/>
</dbReference>
<dbReference type="PROSITE" id="PS51379">
    <property type="entry name" value="4FE4S_FER_2"/>
    <property type="match status" value="1"/>
</dbReference>
<sequence length="59" mass="6019">MPKIDKEKCTGCGACAAICGEVFEMVDDGKAKVKEGTDCAKAGCCSEAAETCPTDAITL</sequence>
<keyword evidence="3" id="KW-0249">Electron transport</keyword>
<evidence type="ECO:0000256" key="3">
    <source>
        <dbReference type="ARBA" id="ARBA00022982"/>
    </source>
</evidence>
<dbReference type="GO" id="GO:0005506">
    <property type="term" value="F:iron ion binding"/>
    <property type="evidence" value="ECO:0007669"/>
    <property type="project" value="InterPro"/>
</dbReference>
<dbReference type="GO" id="GO:0051536">
    <property type="term" value="F:iron-sulfur cluster binding"/>
    <property type="evidence" value="ECO:0007669"/>
    <property type="project" value="UniProtKB-KW"/>
</dbReference>
<keyword evidence="2" id="KW-0479">Metal-binding</keyword>
<dbReference type="InterPro" id="IPR001080">
    <property type="entry name" value="3Fe4S_ferredoxin"/>
</dbReference>
<evidence type="ECO:0000256" key="2">
    <source>
        <dbReference type="ARBA" id="ARBA00022723"/>
    </source>
</evidence>
<protein>
    <recommendedName>
        <fullName evidence="6">4Fe-4S ferredoxin-type domain-containing protein</fullName>
    </recommendedName>
</protein>
<evidence type="ECO:0000256" key="1">
    <source>
        <dbReference type="ARBA" id="ARBA00022448"/>
    </source>
</evidence>
<evidence type="ECO:0000256" key="5">
    <source>
        <dbReference type="ARBA" id="ARBA00023014"/>
    </source>
</evidence>
<organism evidence="7">
    <name type="scientific">marine sediment metagenome</name>
    <dbReference type="NCBI Taxonomy" id="412755"/>
    <lineage>
        <taxon>unclassified sequences</taxon>
        <taxon>metagenomes</taxon>
        <taxon>ecological metagenomes</taxon>
    </lineage>
</organism>
<evidence type="ECO:0000313" key="7">
    <source>
        <dbReference type="EMBL" id="GAG18792.1"/>
    </source>
</evidence>
<dbReference type="PANTHER" id="PTHR36923">
    <property type="entry name" value="FERREDOXIN"/>
    <property type="match status" value="1"/>
</dbReference>
<dbReference type="PANTHER" id="PTHR36923:SF3">
    <property type="entry name" value="FERREDOXIN"/>
    <property type="match status" value="1"/>
</dbReference>
<dbReference type="AlphaFoldDB" id="X0W671"/>